<feature type="region of interest" description="Disordered" evidence="1">
    <location>
        <begin position="293"/>
        <end position="419"/>
    </location>
</feature>
<dbReference type="GO" id="GO:0005085">
    <property type="term" value="F:guanyl-nucleotide exchange factor activity"/>
    <property type="evidence" value="ECO:0007669"/>
    <property type="project" value="InterPro"/>
</dbReference>
<dbReference type="Pfam" id="PF00621">
    <property type="entry name" value="RhoGEF"/>
    <property type="match status" value="1"/>
</dbReference>
<dbReference type="SUPFAM" id="SSF50729">
    <property type="entry name" value="PH domain-like"/>
    <property type="match status" value="1"/>
</dbReference>
<evidence type="ECO:0000313" key="4">
    <source>
        <dbReference type="EMBL" id="KAF2730349.1"/>
    </source>
</evidence>
<sequence>MDDSAAAIAIGLVAALPQCVQAAKDCYHLRNCYEDAAEFITSIHDESMVVAASLSQLKSLLQTDAQPRPELHETFDQALTACRVIYACLDEEVHQLADKPDSDARHVFREAAFKDILRQVQPIQSTLNFLIHCFQMESMVELKQMVQTNSPSTEQIARECNKLRELYPQITVPPSIFSQEANPQGLLDAQSILRSASFEFDAEIANSKAYQTAMDQAAQHAERKESPAEVSQDDSVLDIPDQTRDSQGRLSETVSLNIPSLNEEENHVKQDEEPPMEHAELLDSLEQNMLPFMPPSLSSPKSVTRFPTSNRNSAEPTIVDMKEASPPAIIEAPSDSTSNIQPGPVSSVPEVEDEDEKPPPLPPRRPKPPHDAPKETTDSSNPSIREDTSSMLSTPSRLSKASTAPSESPVEDTRDSSVLGRHKTLKTMALQHSTSIDLFESLSFDNKDLIHVASLEDVEMHDTWRTLINEEKTFIGRITSFRKTFYGPVTQKWPVLQKHLETITLANSLEPIHRQFLLGPMKEQVSQTSFSTCDPAIFETWVVKVHKIYQEYAQRLPHAENAIRTTQAMDSAFAPFVRALGLGVLWSGKSWEDFLTLPLLQLNVYCEKLEKLMALAAKLGTASANNDERLLKRSLEVIQRLKLRCQTLVERSEKHEQVQNLYHRIHTLNAEFLSQLNLATPSRSVLFQGDLAIKIGGKGLWRRVQAILLDNYFFWGHVKPPKSWSHPASKKAKIGDLWLLESPIPVSNIQMTIPDTDAQSSKSTVLDELPRGTVLWHMSIGTKGMSKKMHLFGANTPQDRQLWSNQIDGAVMMQTETS</sequence>
<keyword evidence="5" id="KW-1185">Reference proteome</keyword>
<reference evidence="4" key="1">
    <citation type="journal article" date="2020" name="Stud. Mycol.">
        <title>101 Dothideomycetes genomes: a test case for predicting lifestyles and emergence of pathogens.</title>
        <authorList>
            <person name="Haridas S."/>
            <person name="Albert R."/>
            <person name="Binder M."/>
            <person name="Bloem J."/>
            <person name="Labutti K."/>
            <person name="Salamov A."/>
            <person name="Andreopoulos B."/>
            <person name="Baker S."/>
            <person name="Barry K."/>
            <person name="Bills G."/>
            <person name="Bluhm B."/>
            <person name="Cannon C."/>
            <person name="Castanera R."/>
            <person name="Culley D."/>
            <person name="Daum C."/>
            <person name="Ezra D."/>
            <person name="Gonzalez J."/>
            <person name="Henrissat B."/>
            <person name="Kuo A."/>
            <person name="Liang C."/>
            <person name="Lipzen A."/>
            <person name="Lutzoni F."/>
            <person name="Magnuson J."/>
            <person name="Mondo S."/>
            <person name="Nolan M."/>
            <person name="Ohm R."/>
            <person name="Pangilinan J."/>
            <person name="Park H.-J."/>
            <person name="Ramirez L."/>
            <person name="Alfaro M."/>
            <person name="Sun H."/>
            <person name="Tritt A."/>
            <person name="Yoshinaga Y."/>
            <person name="Zwiers L.-H."/>
            <person name="Turgeon B."/>
            <person name="Goodwin S."/>
            <person name="Spatafora J."/>
            <person name="Crous P."/>
            <person name="Grigoriev I."/>
        </authorList>
    </citation>
    <scope>NUCLEOTIDE SEQUENCE</scope>
    <source>
        <strain evidence="4">CBS 125425</strain>
    </source>
</reference>
<evidence type="ECO:0000313" key="5">
    <source>
        <dbReference type="Proteomes" id="UP000799444"/>
    </source>
</evidence>
<dbReference type="AlphaFoldDB" id="A0A9P4UXH4"/>
<feature type="region of interest" description="Disordered" evidence="1">
    <location>
        <begin position="213"/>
        <end position="274"/>
    </location>
</feature>
<evidence type="ECO:0000259" key="3">
    <source>
        <dbReference type="PROSITE" id="PS50010"/>
    </source>
</evidence>
<dbReference type="SUPFAM" id="SSF48065">
    <property type="entry name" value="DBL homology domain (DH-domain)"/>
    <property type="match status" value="1"/>
</dbReference>
<dbReference type="PANTHER" id="PTHR46572:SF1">
    <property type="entry name" value="RHO1 GUANINE NUCLEOTIDE EXCHANGE FACTOR TUS1"/>
    <property type="match status" value="1"/>
</dbReference>
<accession>A0A9P4UXH4</accession>
<dbReference type="Proteomes" id="UP000799444">
    <property type="component" value="Unassembled WGS sequence"/>
</dbReference>
<dbReference type="EMBL" id="ML996220">
    <property type="protein sequence ID" value="KAF2730349.1"/>
    <property type="molecule type" value="Genomic_DNA"/>
</dbReference>
<dbReference type="PANTHER" id="PTHR46572">
    <property type="entry name" value="RHO1 GDP-GTP EXCHANGE PROTEIN 1-RELATED"/>
    <property type="match status" value="1"/>
</dbReference>
<proteinExistence type="predicted"/>
<protein>
    <recommendedName>
        <fullName evidence="3">DH domain-containing protein</fullName>
    </recommendedName>
</protein>
<keyword evidence="2" id="KW-0732">Signal</keyword>
<dbReference type="Gene3D" id="2.30.29.30">
    <property type="entry name" value="Pleckstrin-homology domain (PH domain)/Phosphotyrosine-binding domain (PTB)"/>
    <property type="match status" value="1"/>
</dbReference>
<evidence type="ECO:0000256" key="1">
    <source>
        <dbReference type="SAM" id="MobiDB-lite"/>
    </source>
</evidence>
<feature type="compositionally biased region" description="Polar residues" evidence="1">
    <location>
        <begin position="378"/>
        <end position="406"/>
    </location>
</feature>
<dbReference type="OrthoDB" id="5365701at2759"/>
<gene>
    <name evidence="4" type="ORF">EJ04DRAFT_567850</name>
</gene>
<feature type="compositionally biased region" description="Polar residues" evidence="1">
    <location>
        <begin position="305"/>
        <end position="315"/>
    </location>
</feature>
<dbReference type="InterPro" id="IPR001849">
    <property type="entry name" value="PH_domain"/>
</dbReference>
<feature type="compositionally biased region" description="Polar residues" evidence="1">
    <location>
        <begin position="248"/>
        <end position="260"/>
    </location>
</feature>
<name>A0A9P4UXH4_9PLEO</name>
<dbReference type="InterPro" id="IPR052233">
    <property type="entry name" value="Rho-type_GEFs"/>
</dbReference>
<dbReference type="InterPro" id="IPR011993">
    <property type="entry name" value="PH-like_dom_sf"/>
</dbReference>
<organism evidence="4 5">
    <name type="scientific">Polyplosphaeria fusca</name>
    <dbReference type="NCBI Taxonomy" id="682080"/>
    <lineage>
        <taxon>Eukaryota</taxon>
        <taxon>Fungi</taxon>
        <taxon>Dikarya</taxon>
        <taxon>Ascomycota</taxon>
        <taxon>Pezizomycotina</taxon>
        <taxon>Dothideomycetes</taxon>
        <taxon>Pleosporomycetidae</taxon>
        <taxon>Pleosporales</taxon>
        <taxon>Tetraplosphaeriaceae</taxon>
        <taxon>Polyplosphaeria</taxon>
    </lineage>
</organism>
<dbReference type="SMART" id="SM00325">
    <property type="entry name" value="RhoGEF"/>
    <property type="match status" value="1"/>
</dbReference>
<feature type="compositionally biased region" description="Basic and acidic residues" evidence="1">
    <location>
        <begin position="368"/>
        <end position="377"/>
    </location>
</feature>
<dbReference type="SMART" id="SM00233">
    <property type="entry name" value="PH"/>
    <property type="match status" value="1"/>
</dbReference>
<feature type="compositionally biased region" description="Low complexity" evidence="1">
    <location>
        <begin position="293"/>
        <end position="302"/>
    </location>
</feature>
<feature type="domain" description="DH" evidence="3">
    <location>
        <begin position="459"/>
        <end position="648"/>
    </location>
</feature>
<feature type="compositionally biased region" description="Basic and acidic residues" evidence="1">
    <location>
        <begin position="264"/>
        <end position="274"/>
    </location>
</feature>
<dbReference type="PROSITE" id="PS50010">
    <property type="entry name" value="DH_2"/>
    <property type="match status" value="1"/>
</dbReference>
<feature type="chain" id="PRO_5040428749" description="DH domain-containing protein" evidence="2">
    <location>
        <begin position="23"/>
        <end position="818"/>
    </location>
</feature>
<dbReference type="InterPro" id="IPR035899">
    <property type="entry name" value="DBL_dom_sf"/>
</dbReference>
<dbReference type="Gene3D" id="1.20.900.10">
    <property type="entry name" value="Dbl homology (DH) domain"/>
    <property type="match status" value="1"/>
</dbReference>
<evidence type="ECO:0000256" key="2">
    <source>
        <dbReference type="SAM" id="SignalP"/>
    </source>
</evidence>
<feature type="signal peptide" evidence="2">
    <location>
        <begin position="1"/>
        <end position="22"/>
    </location>
</feature>
<dbReference type="InterPro" id="IPR000219">
    <property type="entry name" value="DH_dom"/>
</dbReference>
<comment type="caution">
    <text evidence="4">The sequence shown here is derived from an EMBL/GenBank/DDBJ whole genome shotgun (WGS) entry which is preliminary data.</text>
</comment>